<feature type="region of interest" description="Disordered" evidence="1">
    <location>
        <begin position="301"/>
        <end position="326"/>
    </location>
</feature>
<dbReference type="AlphaFoldDB" id="A0A3M6VAH5"/>
<reference evidence="5 6" key="1">
    <citation type="submission" date="2018-06" db="EMBL/GenBank/DDBJ databases">
        <title>Comparative genomics of downy mildews reveals potential adaptations to biotrophy.</title>
        <authorList>
            <person name="Fletcher K."/>
            <person name="Klosterman S.J."/>
            <person name="Derevnina L."/>
            <person name="Martin F."/>
            <person name="Koike S."/>
            <person name="Reyes Chin-Wo S."/>
            <person name="Mou B."/>
            <person name="Michelmore R."/>
        </authorList>
    </citation>
    <scope>NUCLEOTIDE SEQUENCE [LARGE SCALE GENOMIC DNA]</scope>
    <source>
        <strain evidence="4 6">R13</strain>
        <strain evidence="3 5">R14</strain>
    </source>
</reference>
<sequence length="372" mass="43761">MNCADLSMLRIFKRMQPLTPLWSFRRGLCMTLSLLNQTRRTVVAACHRATKTRMEIREQDFSFNDDTRQRPLIEVVTKDVRTADIFNIMEVGGEEEVFGEEIASWWKDAVTEEFSRQDIVLLALIAICALRLLFFVCHVTWRMMRLMTQWYDEKEYDEKSEVENAVISSESLRKQLAIIRFCHLQFLLVVEKLQREIRERKNDDTQQMLASLVVSQYKDKKKVTLAEILGTLQKIQALDSCFKACKMEEHLADIKQDVEADEEQLSEAWERLQEIYASFLRIQTRIIRRQTRRKKRQWRLHQHEQFQQEETGRCQRRLSSSEDPTNEVLHDLQALTRELPQGFTADMFTSLGNAIHNKVASSPVKTKVKNAL</sequence>
<evidence type="ECO:0000256" key="2">
    <source>
        <dbReference type="SAM" id="Phobius"/>
    </source>
</evidence>
<evidence type="ECO:0000313" key="5">
    <source>
        <dbReference type="Proteomes" id="UP000282087"/>
    </source>
</evidence>
<keyword evidence="2" id="KW-0472">Membrane</keyword>
<comment type="caution">
    <text evidence="3">The sequence shown here is derived from an EMBL/GenBank/DDBJ whole genome shotgun (WGS) entry which is preliminary data.</text>
</comment>
<accession>A0A3M6VAH5</accession>
<dbReference type="EMBL" id="QLLG01000368">
    <property type="protein sequence ID" value="RMX63744.1"/>
    <property type="molecule type" value="Genomic_DNA"/>
</dbReference>
<feature type="transmembrane region" description="Helical" evidence="2">
    <location>
        <begin position="119"/>
        <end position="141"/>
    </location>
</feature>
<keyword evidence="2" id="KW-1133">Transmembrane helix</keyword>
<dbReference type="EMBL" id="QKXF01000367">
    <property type="protein sequence ID" value="RQM12035.1"/>
    <property type="molecule type" value="Genomic_DNA"/>
</dbReference>
<organism evidence="3 5">
    <name type="scientific">Peronospora effusa</name>
    <dbReference type="NCBI Taxonomy" id="542832"/>
    <lineage>
        <taxon>Eukaryota</taxon>
        <taxon>Sar</taxon>
        <taxon>Stramenopiles</taxon>
        <taxon>Oomycota</taxon>
        <taxon>Peronosporomycetes</taxon>
        <taxon>Peronosporales</taxon>
        <taxon>Peronosporaceae</taxon>
        <taxon>Peronospora</taxon>
    </lineage>
</organism>
<keyword evidence="2" id="KW-0812">Transmembrane</keyword>
<dbReference type="Proteomes" id="UP000282087">
    <property type="component" value="Unassembled WGS sequence"/>
</dbReference>
<dbReference type="Proteomes" id="UP000286097">
    <property type="component" value="Unassembled WGS sequence"/>
</dbReference>
<name>A0A3M6VAH5_9STRA</name>
<evidence type="ECO:0000313" key="6">
    <source>
        <dbReference type="Proteomes" id="UP000286097"/>
    </source>
</evidence>
<protein>
    <submittedName>
        <fullName evidence="3">Uncharacterized protein</fullName>
    </submittedName>
</protein>
<keyword evidence="5" id="KW-1185">Reference proteome</keyword>
<evidence type="ECO:0000313" key="3">
    <source>
        <dbReference type="EMBL" id="RMX63744.1"/>
    </source>
</evidence>
<feature type="compositionally biased region" description="Basic and acidic residues" evidence="1">
    <location>
        <begin position="301"/>
        <end position="313"/>
    </location>
</feature>
<dbReference type="VEuPathDB" id="FungiDB:DD237_008083"/>
<evidence type="ECO:0000313" key="4">
    <source>
        <dbReference type="EMBL" id="RQM12035.1"/>
    </source>
</evidence>
<proteinExistence type="predicted"/>
<gene>
    <name evidence="4" type="ORF">DD237_008083</name>
    <name evidence="3" type="ORF">DD238_007936</name>
</gene>
<evidence type="ECO:0000256" key="1">
    <source>
        <dbReference type="SAM" id="MobiDB-lite"/>
    </source>
</evidence>